<dbReference type="AlphaFoldDB" id="A0A0X8FKU8"/>
<sequence>MNPDIERVLVTEAEIAQSVKKLGQEISQDYQGRKPLVIGILKGSVIFMSDLVRQMSVDLELDFMAVSSYGASTESSGVVKIIKDLDRVVEGRDLIIVEDIVDTGRTLAYLKQLLANRNAASIKIVALLNKESRREVAIQADYIGFEIDDLFVVGYGMDYSDQYRGLPYIGVLKEDVYK</sequence>
<evidence type="ECO:0000256" key="13">
    <source>
        <dbReference type="ARBA" id="ARBA00022842"/>
    </source>
</evidence>
<dbReference type="EMBL" id="CP014163">
    <property type="protein sequence ID" value="AMB99164.1"/>
    <property type="molecule type" value="Genomic_DNA"/>
</dbReference>
<keyword evidence="11 16" id="KW-0660">Purine salvage</keyword>
<dbReference type="PANTHER" id="PTHR43340">
    <property type="entry name" value="HYPOXANTHINE-GUANINE PHOSPHORIBOSYLTRANSFERASE"/>
    <property type="match status" value="1"/>
</dbReference>
<dbReference type="InterPro" id="IPR000836">
    <property type="entry name" value="PRTase_dom"/>
</dbReference>
<comment type="subcellular location">
    <subcellularLocation>
        <location evidence="3 16">Cytoplasm</location>
    </subcellularLocation>
</comment>
<dbReference type="OrthoDB" id="9802824at2"/>
<dbReference type="GO" id="GO:0052657">
    <property type="term" value="F:guanine phosphoribosyltransferase activity"/>
    <property type="evidence" value="ECO:0007669"/>
    <property type="project" value="UniProtKB-ARBA"/>
</dbReference>
<evidence type="ECO:0000256" key="15">
    <source>
        <dbReference type="ARBA" id="ARBA00049402"/>
    </source>
</evidence>
<comment type="pathway">
    <text evidence="5">Purine metabolism; GMP biosynthesis via salvage pathway; GMP from guanine: step 1/1.</text>
</comment>
<evidence type="ECO:0000313" key="18">
    <source>
        <dbReference type="Proteomes" id="UP000062260"/>
    </source>
</evidence>
<dbReference type="GO" id="GO:0000166">
    <property type="term" value="F:nucleotide binding"/>
    <property type="evidence" value="ECO:0007669"/>
    <property type="project" value="UniProtKB-KW"/>
</dbReference>
<protein>
    <recommendedName>
        <fullName evidence="16">Hypoxanthine phosphoribosyltransferase</fullName>
        <ecNumber evidence="16">2.4.2.8</ecNumber>
    </recommendedName>
</protein>
<dbReference type="CDD" id="cd06223">
    <property type="entry name" value="PRTases_typeI"/>
    <property type="match status" value="1"/>
</dbReference>
<name>A0A0X8FKU8_9LACT</name>
<dbReference type="Gene3D" id="3.40.50.2020">
    <property type="match status" value="1"/>
</dbReference>
<comment type="similarity">
    <text evidence="6 16">Belongs to the purine/pyrimidine phosphoribosyltransferase family.</text>
</comment>
<dbReference type="RefSeq" id="WP_067978369.1">
    <property type="nucleotide sequence ID" value="NZ_CP014163.1"/>
</dbReference>
<evidence type="ECO:0000256" key="9">
    <source>
        <dbReference type="ARBA" id="ARBA00022679"/>
    </source>
</evidence>
<comment type="cofactor">
    <cofactor evidence="1 16">
        <name>Mg(2+)</name>
        <dbReference type="ChEBI" id="CHEBI:18420"/>
    </cofactor>
</comment>
<dbReference type="STRING" id="128944.AWM75_03710"/>
<comment type="pathway">
    <text evidence="4 16">Purine metabolism; IMP biosynthesis via salvage pathway; IMP from hypoxanthine: step 1/1.</text>
</comment>
<dbReference type="InterPro" id="IPR050408">
    <property type="entry name" value="HGPRT"/>
</dbReference>
<dbReference type="GO" id="GO:0006166">
    <property type="term" value="P:purine ribonucleoside salvage"/>
    <property type="evidence" value="ECO:0007669"/>
    <property type="project" value="UniProtKB-KW"/>
</dbReference>
<comment type="catalytic activity">
    <reaction evidence="14">
        <text>GMP + diphosphate = guanine + 5-phospho-alpha-D-ribose 1-diphosphate</text>
        <dbReference type="Rhea" id="RHEA:25424"/>
        <dbReference type="ChEBI" id="CHEBI:16235"/>
        <dbReference type="ChEBI" id="CHEBI:33019"/>
        <dbReference type="ChEBI" id="CHEBI:58017"/>
        <dbReference type="ChEBI" id="CHEBI:58115"/>
        <dbReference type="EC" id="2.4.2.8"/>
    </reaction>
    <physiologicalReaction direction="right-to-left" evidence="14">
        <dbReference type="Rhea" id="RHEA:25426"/>
    </physiologicalReaction>
</comment>
<evidence type="ECO:0000256" key="8">
    <source>
        <dbReference type="ARBA" id="ARBA00022676"/>
    </source>
</evidence>
<evidence type="ECO:0000256" key="7">
    <source>
        <dbReference type="ARBA" id="ARBA00022490"/>
    </source>
</evidence>
<keyword evidence="18" id="KW-1185">Reference proteome</keyword>
<dbReference type="GO" id="GO:0046100">
    <property type="term" value="P:hypoxanthine metabolic process"/>
    <property type="evidence" value="ECO:0007669"/>
    <property type="project" value="TreeGrafter"/>
</dbReference>
<evidence type="ECO:0000256" key="12">
    <source>
        <dbReference type="ARBA" id="ARBA00022741"/>
    </source>
</evidence>
<evidence type="ECO:0000256" key="10">
    <source>
        <dbReference type="ARBA" id="ARBA00022723"/>
    </source>
</evidence>
<keyword evidence="13 16" id="KW-0460">Magnesium</keyword>
<evidence type="ECO:0000256" key="3">
    <source>
        <dbReference type="ARBA" id="ARBA00004496"/>
    </source>
</evidence>
<dbReference type="EC" id="2.4.2.8" evidence="16"/>
<dbReference type="Pfam" id="PF00156">
    <property type="entry name" value="Pribosyltran"/>
    <property type="match status" value="1"/>
</dbReference>
<evidence type="ECO:0000256" key="16">
    <source>
        <dbReference type="RuleBase" id="RU364099"/>
    </source>
</evidence>
<evidence type="ECO:0000256" key="1">
    <source>
        <dbReference type="ARBA" id="ARBA00001946"/>
    </source>
</evidence>
<reference evidence="18" key="2">
    <citation type="submission" date="2016-01" db="EMBL/GenBank/DDBJ databases">
        <title>Six Aerococcus type strain genome sequencing and assembly using PacBio and Illumina Hiseq.</title>
        <authorList>
            <person name="Carkaci D."/>
            <person name="Dargis R."/>
            <person name="Nielsen X.C."/>
            <person name="Skovgaard O."/>
            <person name="Fuursted K."/>
            <person name="Christensen J.J."/>
        </authorList>
    </citation>
    <scope>NUCLEOTIDE SEQUENCE [LARGE SCALE GENOMIC DNA]</scope>
    <source>
        <strain evidence="18">CCUG42038B</strain>
    </source>
</reference>
<dbReference type="PANTHER" id="PTHR43340:SF1">
    <property type="entry name" value="HYPOXANTHINE PHOSPHORIBOSYLTRANSFERASE"/>
    <property type="match status" value="1"/>
</dbReference>
<dbReference type="FunFam" id="3.40.50.2020:FF:000006">
    <property type="entry name" value="Hypoxanthine phosphoribosyltransferase"/>
    <property type="match status" value="1"/>
</dbReference>
<dbReference type="SUPFAM" id="SSF53271">
    <property type="entry name" value="PRTase-like"/>
    <property type="match status" value="1"/>
</dbReference>
<dbReference type="GO" id="GO:0004422">
    <property type="term" value="F:hypoxanthine phosphoribosyltransferase activity"/>
    <property type="evidence" value="ECO:0007669"/>
    <property type="project" value="InterPro"/>
</dbReference>
<dbReference type="GO" id="GO:0005829">
    <property type="term" value="C:cytosol"/>
    <property type="evidence" value="ECO:0007669"/>
    <property type="project" value="TreeGrafter"/>
</dbReference>
<accession>A0A0X8FKU8</accession>
<organism evidence="17 18">
    <name type="scientific">Aerococcus urinaehominis</name>
    <dbReference type="NCBI Taxonomy" id="128944"/>
    <lineage>
        <taxon>Bacteria</taxon>
        <taxon>Bacillati</taxon>
        <taxon>Bacillota</taxon>
        <taxon>Bacilli</taxon>
        <taxon>Lactobacillales</taxon>
        <taxon>Aerococcaceae</taxon>
        <taxon>Aerococcus</taxon>
    </lineage>
</organism>
<keyword evidence="7 16" id="KW-0963">Cytoplasm</keyword>
<dbReference type="UniPathway" id="UPA00909">
    <property type="reaction ID" value="UER00887"/>
</dbReference>
<evidence type="ECO:0000313" key="17">
    <source>
        <dbReference type="EMBL" id="AMB99164.1"/>
    </source>
</evidence>
<evidence type="ECO:0000256" key="5">
    <source>
        <dbReference type="ARBA" id="ARBA00004676"/>
    </source>
</evidence>
<dbReference type="GO" id="GO:0032264">
    <property type="term" value="P:IMP salvage"/>
    <property type="evidence" value="ECO:0007669"/>
    <property type="project" value="UniProtKB-UniPathway"/>
</dbReference>
<dbReference type="Proteomes" id="UP000062260">
    <property type="component" value="Chromosome"/>
</dbReference>
<dbReference type="InterPro" id="IPR005904">
    <property type="entry name" value="Hxn_phspho_trans"/>
</dbReference>
<keyword evidence="9 16" id="KW-0808">Transferase</keyword>
<dbReference type="NCBIfam" id="TIGR01203">
    <property type="entry name" value="HGPRTase"/>
    <property type="match status" value="1"/>
</dbReference>
<dbReference type="UniPathway" id="UPA00591">
    <property type="reaction ID" value="UER00648"/>
</dbReference>
<keyword evidence="12 16" id="KW-0547">Nucleotide-binding</keyword>
<comment type="function">
    <text evidence="2">Purine salvage pathway enzyme that catalyzes the transfer of the ribosyl-5-phosphate group from 5-phospho-alpha-D-ribose 1-diphosphate (PRPP) to the N9 position of the 6-oxopurines hypoxanthine and guanine to form the corresponding ribonucleotides IMP (inosine 5'-monophosphate) and GMP (guanosine 5'-monophosphate), with the release of PPi.</text>
</comment>
<evidence type="ECO:0000256" key="2">
    <source>
        <dbReference type="ARBA" id="ARBA00002049"/>
    </source>
</evidence>
<gene>
    <name evidence="17" type="ORF">AWM75_03710</name>
</gene>
<evidence type="ECO:0000256" key="4">
    <source>
        <dbReference type="ARBA" id="ARBA00004669"/>
    </source>
</evidence>
<dbReference type="InterPro" id="IPR029057">
    <property type="entry name" value="PRTase-like"/>
</dbReference>
<dbReference type="GO" id="GO:0006178">
    <property type="term" value="P:guanine salvage"/>
    <property type="evidence" value="ECO:0007669"/>
    <property type="project" value="TreeGrafter"/>
</dbReference>
<proteinExistence type="inferred from homology"/>
<comment type="catalytic activity">
    <reaction evidence="15">
        <text>IMP + diphosphate = hypoxanthine + 5-phospho-alpha-D-ribose 1-diphosphate</text>
        <dbReference type="Rhea" id="RHEA:17973"/>
        <dbReference type="ChEBI" id="CHEBI:17368"/>
        <dbReference type="ChEBI" id="CHEBI:33019"/>
        <dbReference type="ChEBI" id="CHEBI:58017"/>
        <dbReference type="ChEBI" id="CHEBI:58053"/>
        <dbReference type="EC" id="2.4.2.8"/>
    </reaction>
    <physiologicalReaction direction="right-to-left" evidence="15">
        <dbReference type="Rhea" id="RHEA:17975"/>
    </physiologicalReaction>
</comment>
<keyword evidence="10 16" id="KW-0479">Metal-binding</keyword>
<evidence type="ECO:0000256" key="11">
    <source>
        <dbReference type="ARBA" id="ARBA00022726"/>
    </source>
</evidence>
<dbReference type="GO" id="GO:0000287">
    <property type="term" value="F:magnesium ion binding"/>
    <property type="evidence" value="ECO:0007669"/>
    <property type="project" value="TreeGrafter"/>
</dbReference>
<dbReference type="KEGG" id="auh:AWM75_03710"/>
<reference evidence="17 18" key="1">
    <citation type="journal article" date="2016" name="Genome Announc.">
        <title>Complete Genome Sequences of Aerococcus christensenii CCUG 28831T, Aerococcus sanguinicola CCUG 43001T, Aerococcus urinae CCUG 36881T, Aerococcus urinaeequi CCUG 28094T, Aerococcus urinaehominis CCUG 42038 BT, and Aerococcus viridans CCUG 4311T.</title>
        <authorList>
            <person name="Carkaci D."/>
            <person name="Dargis R."/>
            <person name="Nielsen X.C."/>
            <person name="Skovgaard O."/>
            <person name="Fuursted K."/>
            <person name="Christensen J.J."/>
        </authorList>
    </citation>
    <scope>NUCLEOTIDE SEQUENCE [LARGE SCALE GENOMIC DNA]</scope>
    <source>
        <strain evidence="17 18">CCUG42038B</strain>
    </source>
</reference>
<dbReference type="GO" id="GO:0032263">
    <property type="term" value="P:GMP salvage"/>
    <property type="evidence" value="ECO:0007669"/>
    <property type="project" value="UniProtKB-UniPathway"/>
</dbReference>
<evidence type="ECO:0000256" key="6">
    <source>
        <dbReference type="ARBA" id="ARBA00008391"/>
    </source>
</evidence>
<evidence type="ECO:0000256" key="14">
    <source>
        <dbReference type="ARBA" id="ARBA00048811"/>
    </source>
</evidence>
<keyword evidence="8 16" id="KW-0328">Glycosyltransferase</keyword>